<organism evidence="1 2">
    <name type="scientific">Galendromus occidentalis</name>
    <name type="common">western predatory mite</name>
    <dbReference type="NCBI Taxonomy" id="34638"/>
    <lineage>
        <taxon>Eukaryota</taxon>
        <taxon>Metazoa</taxon>
        <taxon>Ecdysozoa</taxon>
        <taxon>Arthropoda</taxon>
        <taxon>Chelicerata</taxon>
        <taxon>Arachnida</taxon>
        <taxon>Acari</taxon>
        <taxon>Parasitiformes</taxon>
        <taxon>Mesostigmata</taxon>
        <taxon>Gamasina</taxon>
        <taxon>Phytoseioidea</taxon>
        <taxon>Phytoseiidae</taxon>
        <taxon>Typhlodrominae</taxon>
        <taxon>Galendromus</taxon>
    </lineage>
</organism>
<protein>
    <submittedName>
        <fullName evidence="2">Uncharacterized protein LOC100903633</fullName>
    </submittedName>
</protein>
<sequence>MYSILVKLPDGKAAPLIYSLLPTKRADTYRLFIGIVVDALGGYQPEILHVDFEIAMVRELEACFPLARVLGCNLHFKQCLWRHIQADSMLRDKYLRDDDFALDVRMFAAIAFVPEHDVRSAFDTLLESNSIRENNYLLTSFINYFEATWIGRPRNPATMKIGWWNAHEATVSAVGRTNNAIEGWHSAFNGRLGATNPTFFKLVEQLKIEQGLTEFVIANSLAQGPGAPAKRIYRDRQKRLFEITSSYGNSSVLNFLRAIAHNISF</sequence>
<name>A0AAJ6QMY4_9ACAR</name>
<dbReference type="KEGG" id="goe:100903633"/>
<dbReference type="RefSeq" id="XP_003738025.1">
    <property type="nucleotide sequence ID" value="XM_003737977.1"/>
</dbReference>
<gene>
    <name evidence="2" type="primary">LOC100903633</name>
</gene>
<dbReference type="AlphaFoldDB" id="A0AAJ6QMY4"/>
<evidence type="ECO:0000313" key="1">
    <source>
        <dbReference type="Proteomes" id="UP000694867"/>
    </source>
</evidence>
<accession>A0AAJ6QMY4</accession>
<dbReference type="GeneID" id="100903633"/>
<proteinExistence type="predicted"/>
<reference evidence="2" key="1">
    <citation type="submission" date="2025-08" db="UniProtKB">
        <authorList>
            <consortium name="RefSeq"/>
        </authorList>
    </citation>
    <scope>IDENTIFICATION</scope>
</reference>
<evidence type="ECO:0000313" key="2">
    <source>
        <dbReference type="RefSeq" id="XP_003738025.1"/>
    </source>
</evidence>
<keyword evidence="1" id="KW-1185">Reference proteome</keyword>
<dbReference type="Proteomes" id="UP000694867">
    <property type="component" value="Unplaced"/>
</dbReference>